<dbReference type="AlphaFoldDB" id="A0A930HP67"/>
<feature type="signal peptide" evidence="1">
    <location>
        <begin position="1"/>
        <end position="22"/>
    </location>
</feature>
<keyword evidence="1" id="KW-0732">Signal</keyword>
<reference evidence="2" key="1">
    <citation type="submission" date="2020-04" db="EMBL/GenBank/DDBJ databases">
        <title>Deep metagenomics examines the oral microbiome during advanced dental caries in children, revealing novel taxa and co-occurrences with host molecules.</title>
        <authorList>
            <person name="Baker J.L."/>
            <person name="Morton J.T."/>
            <person name="Dinis M."/>
            <person name="Alvarez R."/>
            <person name="Tran N.C."/>
            <person name="Knight R."/>
            <person name="Edlund A."/>
        </authorList>
    </citation>
    <scope>NUCLEOTIDE SEQUENCE</scope>
    <source>
        <strain evidence="2">JCVI_44_bin.5</strain>
    </source>
</reference>
<dbReference type="Proteomes" id="UP000771736">
    <property type="component" value="Unassembled WGS sequence"/>
</dbReference>
<gene>
    <name evidence="2" type="ORF">HXN26_10570</name>
</gene>
<sequence length="294" mass="34227">MRKTIFFLLLFCFSTASLYAMNMVNDNECFIIRKNSDNHVTSKQNDNKTKHNPKVLVTREVEDCNPRCIEVLTENGPYYCDMKGKKLANPTKRHVFYCGTVAHWRYTLQQSKGLYQLQIYTFGPGAPDEEDERFILSDCQPTDFVSFLTGDKEFERDENSSIRGDIEMHEEWIRVGRNGKYGIVAYNYKQPKDVNPKRTEKKISDYKKTLLTYPVLNIKGKTLLPIVHDSIIMRPDGCVYIYKDGKVGLFPSNTAPVYDKLEQRTLSFYYIKKDGIEGWLDIKTNNEYFISSDE</sequence>
<feature type="chain" id="PRO_5037114703" description="WG repeat protein" evidence="1">
    <location>
        <begin position="23"/>
        <end position="294"/>
    </location>
</feature>
<name>A0A930HP67_9BACT</name>
<evidence type="ECO:0000313" key="2">
    <source>
        <dbReference type="EMBL" id="MBF1385263.1"/>
    </source>
</evidence>
<proteinExistence type="predicted"/>
<evidence type="ECO:0008006" key="4">
    <source>
        <dbReference type="Google" id="ProtNLM"/>
    </source>
</evidence>
<comment type="caution">
    <text evidence="2">The sequence shown here is derived from an EMBL/GenBank/DDBJ whole genome shotgun (WGS) entry which is preliminary data.</text>
</comment>
<evidence type="ECO:0000256" key="1">
    <source>
        <dbReference type="SAM" id="SignalP"/>
    </source>
</evidence>
<dbReference type="EMBL" id="JABZSJ010000089">
    <property type="protein sequence ID" value="MBF1385263.1"/>
    <property type="molecule type" value="Genomic_DNA"/>
</dbReference>
<accession>A0A930HP67</accession>
<evidence type="ECO:0000313" key="3">
    <source>
        <dbReference type="Proteomes" id="UP000771736"/>
    </source>
</evidence>
<organism evidence="2 3">
    <name type="scientific">Prevotella aurantiaca</name>
    <dbReference type="NCBI Taxonomy" id="596085"/>
    <lineage>
        <taxon>Bacteria</taxon>
        <taxon>Pseudomonadati</taxon>
        <taxon>Bacteroidota</taxon>
        <taxon>Bacteroidia</taxon>
        <taxon>Bacteroidales</taxon>
        <taxon>Prevotellaceae</taxon>
        <taxon>Prevotella</taxon>
    </lineage>
</organism>
<dbReference type="RefSeq" id="WP_273161221.1">
    <property type="nucleotide sequence ID" value="NZ_JABZSJ010000089.1"/>
</dbReference>
<protein>
    <recommendedName>
        <fullName evidence="4">WG repeat protein</fullName>
    </recommendedName>
</protein>